<accession>A0ABZ3F064</accession>
<dbReference type="Proteomes" id="UP001451571">
    <property type="component" value="Chromosome"/>
</dbReference>
<evidence type="ECO:0000313" key="3">
    <source>
        <dbReference type="Proteomes" id="UP001451571"/>
    </source>
</evidence>
<dbReference type="InterPro" id="IPR006640">
    <property type="entry name" value="SprT-like_domain"/>
</dbReference>
<dbReference type="RefSeq" id="WP_342759515.1">
    <property type="nucleotide sequence ID" value="NZ_CP146256.1"/>
</dbReference>
<evidence type="ECO:0000313" key="2">
    <source>
        <dbReference type="EMBL" id="XAH75939.1"/>
    </source>
</evidence>
<proteinExistence type="predicted"/>
<organism evidence="2 3">
    <name type="scientific">Kineothrix sedimenti</name>
    <dbReference type="NCBI Taxonomy" id="3123317"/>
    <lineage>
        <taxon>Bacteria</taxon>
        <taxon>Bacillati</taxon>
        <taxon>Bacillota</taxon>
        <taxon>Clostridia</taxon>
        <taxon>Lachnospirales</taxon>
        <taxon>Lachnospiraceae</taxon>
        <taxon>Kineothrix</taxon>
    </lineage>
</organism>
<evidence type="ECO:0000259" key="1">
    <source>
        <dbReference type="Pfam" id="PF10263"/>
    </source>
</evidence>
<reference evidence="2 3" key="1">
    <citation type="submission" date="2024-02" db="EMBL/GenBank/DDBJ databases">
        <title>Bacterial strain from lacustrine sediment.</title>
        <authorList>
            <person name="Petit C."/>
            <person name="Fadhlaoui K."/>
        </authorList>
    </citation>
    <scope>NUCLEOTIDE SEQUENCE [LARGE SCALE GENOMIC DNA]</scope>
    <source>
        <strain evidence="2 3">IPX-CK</strain>
    </source>
</reference>
<keyword evidence="3" id="KW-1185">Reference proteome</keyword>
<gene>
    <name evidence="2" type="ORF">V6984_09330</name>
</gene>
<sequence length="210" mass="24420">MKGELLNIIGLAIDELYRYFEILNRDYFESKLPDPVITIQKTRPNNLGHFTLGKVWKNKNEESNEELSKYEININPINLNRSVEEIIGTVQHEMVHYANKLSEIKDCNGQIHNKKFKVLAESVGLICEKSKKYGWGFTELSNSFKEYIAEKINPKSEVFDYFRSVELKASKTREKKTFKYVCPHCGLDIKAKPDVEVKCVKCDVLMEMED</sequence>
<dbReference type="EMBL" id="CP146256">
    <property type="protein sequence ID" value="XAH75939.1"/>
    <property type="molecule type" value="Genomic_DNA"/>
</dbReference>
<protein>
    <submittedName>
        <fullName evidence="2">SprT-like domain-containing protein</fullName>
    </submittedName>
</protein>
<dbReference type="Pfam" id="PF10263">
    <property type="entry name" value="SprT-like"/>
    <property type="match status" value="1"/>
</dbReference>
<name>A0ABZ3F064_9FIRM</name>
<feature type="domain" description="SprT-like" evidence="1">
    <location>
        <begin position="17"/>
        <end position="124"/>
    </location>
</feature>